<dbReference type="EMBL" id="AOGZ02000016">
    <property type="protein sequence ID" value="EOQ95088.1"/>
    <property type="molecule type" value="Genomic_DNA"/>
</dbReference>
<dbReference type="AlphaFoldDB" id="R8ZYQ8"/>
<evidence type="ECO:0000313" key="3">
    <source>
        <dbReference type="EMBL" id="EOQ95088.1"/>
    </source>
</evidence>
<dbReference type="Pfam" id="PF08327">
    <property type="entry name" value="AHSA1"/>
    <property type="match status" value="1"/>
</dbReference>
<name>R8ZYQ8_9LEPT</name>
<protein>
    <recommendedName>
        <fullName evidence="2">Activator of Hsp90 ATPase homologue 1/2-like C-terminal domain-containing protein</fullName>
    </recommendedName>
</protein>
<evidence type="ECO:0000259" key="2">
    <source>
        <dbReference type="Pfam" id="PF08327"/>
    </source>
</evidence>
<dbReference type="SUPFAM" id="SSF55961">
    <property type="entry name" value="Bet v1-like"/>
    <property type="match status" value="1"/>
</dbReference>
<gene>
    <name evidence="3" type="ORF">LEP1GSC195_0861</name>
</gene>
<keyword evidence="4" id="KW-1185">Reference proteome</keyword>
<comment type="caution">
    <text evidence="3">The sequence shown here is derived from an EMBL/GenBank/DDBJ whole genome shotgun (WGS) entry which is preliminary data.</text>
</comment>
<dbReference type="STRING" id="1218599.LEP1GSC195_0861"/>
<organism evidence="3 4">
    <name type="scientific">Leptospira wolbachii serovar Codice str. CDC</name>
    <dbReference type="NCBI Taxonomy" id="1218599"/>
    <lineage>
        <taxon>Bacteria</taxon>
        <taxon>Pseudomonadati</taxon>
        <taxon>Spirochaetota</taxon>
        <taxon>Spirochaetia</taxon>
        <taxon>Leptospirales</taxon>
        <taxon>Leptospiraceae</taxon>
        <taxon>Leptospira</taxon>
    </lineage>
</organism>
<dbReference type="CDD" id="cd07814">
    <property type="entry name" value="SRPBCC_CalC_Aha1-like"/>
    <property type="match status" value="1"/>
</dbReference>
<accession>R8ZYQ8</accession>
<dbReference type="Gene3D" id="3.30.530.20">
    <property type="match status" value="1"/>
</dbReference>
<proteinExistence type="inferred from homology"/>
<dbReference type="InterPro" id="IPR013538">
    <property type="entry name" value="ASHA1/2-like_C"/>
</dbReference>
<feature type="domain" description="Activator of Hsp90 ATPase homologue 1/2-like C-terminal" evidence="2">
    <location>
        <begin position="38"/>
        <end position="162"/>
    </location>
</feature>
<sequence length="176" mass="19978">MQVTLAVSYPKNILPKKTQNFTTLSMRETKSVFTFDEPIEKLWSGVTVYEVLVHWLADEVRGRPKVGGDFSWTWKLGLEGDFTTHGIYKKIEPLKELVMEWKDHPADPAGTIYLQLLFESLGSNQSQLTIVNGGFPDGDGSDVWIDGAKEAWDGQAIHLKDFLKQNPDITKFFKKT</sequence>
<dbReference type="InterPro" id="IPR023393">
    <property type="entry name" value="START-like_dom_sf"/>
</dbReference>
<comment type="similarity">
    <text evidence="1">Belongs to the AHA1 family.</text>
</comment>
<dbReference type="Proteomes" id="UP000013984">
    <property type="component" value="Unassembled WGS sequence"/>
</dbReference>
<reference evidence="3" key="1">
    <citation type="submission" date="2013-04" db="EMBL/GenBank/DDBJ databases">
        <authorList>
            <person name="Harkins D.M."/>
            <person name="Durkin A.S."/>
            <person name="Brinkac L.M."/>
            <person name="Haft D.H."/>
            <person name="Selengut J.D."/>
            <person name="Sanka R."/>
            <person name="DePew J."/>
            <person name="Purushe J."/>
            <person name="Galloway R.L."/>
            <person name="Vinetz J.M."/>
            <person name="Sutton G.G."/>
            <person name="Nierman W.C."/>
            <person name="Fouts D.E."/>
        </authorList>
    </citation>
    <scope>NUCLEOTIDE SEQUENCE [LARGE SCALE GENOMIC DNA]</scope>
    <source>
        <strain evidence="3">CDC</strain>
    </source>
</reference>
<evidence type="ECO:0000256" key="1">
    <source>
        <dbReference type="ARBA" id="ARBA00006817"/>
    </source>
</evidence>
<evidence type="ECO:0000313" key="4">
    <source>
        <dbReference type="Proteomes" id="UP000013984"/>
    </source>
</evidence>